<sequence>LKTFIDRANSFYNHRLFGSFIHSSPSPPISHSSFQVKEDSKIWKCIVIYLIVYVTSSMACYVMGKRLRRPRLRMRLHAT</sequence>
<dbReference type="ExpressionAtlas" id="A0A072TJD1">
    <property type="expression patterns" value="differential"/>
</dbReference>
<dbReference type="EMBL" id="KL402734">
    <property type="protein sequence ID" value="KEH17547.1"/>
    <property type="molecule type" value="Genomic_DNA"/>
</dbReference>
<reference evidence="2 4" key="1">
    <citation type="journal article" date="2011" name="Nature">
        <title>The Medicago genome provides insight into the evolution of rhizobial symbioses.</title>
        <authorList>
            <person name="Young N.D."/>
            <person name="Debelle F."/>
            <person name="Oldroyd G.E."/>
            <person name="Geurts R."/>
            <person name="Cannon S.B."/>
            <person name="Udvardi M.K."/>
            <person name="Benedito V.A."/>
            <person name="Mayer K.F."/>
            <person name="Gouzy J."/>
            <person name="Schoof H."/>
            <person name="Van de Peer Y."/>
            <person name="Proost S."/>
            <person name="Cook D.R."/>
            <person name="Meyers B.C."/>
            <person name="Spannagl M."/>
            <person name="Cheung F."/>
            <person name="De Mita S."/>
            <person name="Krishnakumar V."/>
            <person name="Gundlach H."/>
            <person name="Zhou S."/>
            <person name="Mudge J."/>
            <person name="Bharti A.K."/>
            <person name="Murray J.D."/>
            <person name="Naoumkina M.A."/>
            <person name="Rosen B."/>
            <person name="Silverstein K.A."/>
            <person name="Tang H."/>
            <person name="Rombauts S."/>
            <person name="Zhao P.X."/>
            <person name="Zhou P."/>
            <person name="Barbe V."/>
            <person name="Bardou P."/>
            <person name="Bechner M."/>
            <person name="Bellec A."/>
            <person name="Berger A."/>
            <person name="Berges H."/>
            <person name="Bidwell S."/>
            <person name="Bisseling T."/>
            <person name="Choisne N."/>
            <person name="Couloux A."/>
            <person name="Denny R."/>
            <person name="Deshpande S."/>
            <person name="Dai X."/>
            <person name="Doyle J.J."/>
            <person name="Dudez A.M."/>
            <person name="Farmer A.D."/>
            <person name="Fouteau S."/>
            <person name="Franken C."/>
            <person name="Gibelin C."/>
            <person name="Gish J."/>
            <person name="Goldstein S."/>
            <person name="Gonzalez A.J."/>
            <person name="Green P.J."/>
            <person name="Hallab A."/>
            <person name="Hartog M."/>
            <person name="Hua A."/>
            <person name="Humphray S.J."/>
            <person name="Jeong D.H."/>
            <person name="Jing Y."/>
            <person name="Jocker A."/>
            <person name="Kenton S.M."/>
            <person name="Kim D.J."/>
            <person name="Klee K."/>
            <person name="Lai H."/>
            <person name="Lang C."/>
            <person name="Lin S."/>
            <person name="Macmil S.L."/>
            <person name="Magdelenat G."/>
            <person name="Matthews L."/>
            <person name="McCorrison J."/>
            <person name="Monaghan E.L."/>
            <person name="Mun J.H."/>
            <person name="Najar F.Z."/>
            <person name="Nicholson C."/>
            <person name="Noirot C."/>
            <person name="O'Bleness M."/>
            <person name="Paule C.R."/>
            <person name="Poulain J."/>
            <person name="Prion F."/>
            <person name="Qin B."/>
            <person name="Qu C."/>
            <person name="Retzel E.F."/>
            <person name="Riddle C."/>
            <person name="Sallet E."/>
            <person name="Samain S."/>
            <person name="Samson N."/>
            <person name="Sanders I."/>
            <person name="Saurat O."/>
            <person name="Scarpelli C."/>
            <person name="Schiex T."/>
            <person name="Segurens B."/>
            <person name="Severin A.J."/>
            <person name="Sherrier D.J."/>
            <person name="Shi R."/>
            <person name="Sims S."/>
            <person name="Singer S.R."/>
            <person name="Sinharoy S."/>
            <person name="Sterck L."/>
            <person name="Viollet A."/>
            <person name="Wang B.B."/>
            <person name="Wang K."/>
            <person name="Wang M."/>
            <person name="Wang X."/>
            <person name="Warfsmann J."/>
            <person name="Weissenbach J."/>
            <person name="White D.D."/>
            <person name="White J.D."/>
            <person name="Wiley G.B."/>
            <person name="Wincker P."/>
            <person name="Xing Y."/>
            <person name="Yang L."/>
            <person name="Yao Z."/>
            <person name="Ying F."/>
            <person name="Zhai J."/>
            <person name="Zhou L."/>
            <person name="Zuber A."/>
            <person name="Denarie J."/>
            <person name="Dixon R.A."/>
            <person name="May G.D."/>
            <person name="Schwartz D.C."/>
            <person name="Rogers J."/>
            <person name="Quetier F."/>
            <person name="Town C.D."/>
            <person name="Roe B.A."/>
        </authorList>
    </citation>
    <scope>NUCLEOTIDE SEQUENCE [LARGE SCALE GENOMIC DNA]</scope>
    <source>
        <strain evidence="2">A17</strain>
        <strain evidence="3 4">cv. Jemalong A17</strain>
    </source>
</reference>
<evidence type="ECO:0000313" key="2">
    <source>
        <dbReference type="EMBL" id="KEH17547.1"/>
    </source>
</evidence>
<dbReference type="EnsemblPlants" id="KEH17547">
    <property type="protein sequence ID" value="KEH17547"/>
    <property type="gene ID" value="MTR_0009s0500"/>
</dbReference>
<reference evidence="2 4" key="2">
    <citation type="journal article" date="2014" name="BMC Genomics">
        <title>An improved genome release (version Mt4.0) for the model legume Medicago truncatula.</title>
        <authorList>
            <person name="Tang H."/>
            <person name="Krishnakumar V."/>
            <person name="Bidwell S."/>
            <person name="Rosen B."/>
            <person name="Chan A."/>
            <person name="Zhou S."/>
            <person name="Gentzbittel L."/>
            <person name="Childs K.L."/>
            <person name="Yandell M."/>
            <person name="Gundlach H."/>
            <person name="Mayer K.F."/>
            <person name="Schwartz D.C."/>
            <person name="Town C.D."/>
        </authorList>
    </citation>
    <scope>GENOME REANNOTATION</scope>
    <source>
        <strain evidence="2">A17</strain>
        <strain evidence="3 4">cv. Jemalong A17</strain>
    </source>
</reference>
<dbReference type="Proteomes" id="UP000002051">
    <property type="component" value="Unassembled WGS sequence"/>
</dbReference>
<keyword evidence="1" id="KW-1133">Transmembrane helix</keyword>
<evidence type="ECO:0000313" key="4">
    <source>
        <dbReference type="Proteomes" id="UP000002051"/>
    </source>
</evidence>
<evidence type="ECO:0000256" key="1">
    <source>
        <dbReference type="SAM" id="Phobius"/>
    </source>
</evidence>
<name>A0A072TJD1_MEDTR</name>
<keyword evidence="1 2" id="KW-0812">Transmembrane</keyword>
<feature type="non-terminal residue" evidence="2">
    <location>
        <position position="79"/>
    </location>
</feature>
<organism evidence="2 4">
    <name type="scientific">Medicago truncatula</name>
    <name type="common">Barrel medic</name>
    <name type="synonym">Medicago tribuloides</name>
    <dbReference type="NCBI Taxonomy" id="3880"/>
    <lineage>
        <taxon>Eukaryota</taxon>
        <taxon>Viridiplantae</taxon>
        <taxon>Streptophyta</taxon>
        <taxon>Embryophyta</taxon>
        <taxon>Tracheophyta</taxon>
        <taxon>Spermatophyta</taxon>
        <taxon>Magnoliopsida</taxon>
        <taxon>eudicotyledons</taxon>
        <taxon>Gunneridae</taxon>
        <taxon>Pentapetalae</taxon>
        <taxon>rosids</taxon>
        <taxon>fabids</taxon>
        <taxon>Fabales</taxon>
        <taxon>Fabaceae</taxon>
        <taxon>Papilionoideae</taxon>
        <taxon>50 kb inversion clade</taxon>
        <taxon>NPAAA clade</taxon>
        <taxon>Hologalegina</taxon>
        <taxon>IRL clade</taxon>
        <taxon>Trifolieae</taxon>
        <taxon>Medicago</taxon>
    </lineage>
</organism>
<protein>
    <submittedName>
        <fullName evidence="2">Transmembrane protein, putative</fullName>
    </submittedName>
</protein>
<keyword evidence="4" id="KW-1185">Reference proteome</keyword>
<feature type="transmembrane region" description="Helical" evidence="1">
    <location>
        <begin position="46"/>
        <end position="64"/>
    </location>
</feature>
<evidence type="ECO:0000313" key="3">
    <source>
        <dbReference type="EnsemblPlants" id="KEH17547"/>
    </source>
</evidence>
<keyword evidence="1" id="KW-0472">Membrane</keyword>
<gene>
    <name evidence="2" type="ORF">MTR_0009s0500</name>
</gene>
<accession>A0A072TJD1</accession>
<reference evidence="3" key="3">
    <citation type="submission" date="2015-06" db="UniProtKB">
        <authorList>
            <consortium name="EnsemblPlants"/>
        </authorList>
    </citation>
    <scope>IDENTIFICATION</scope>
    <source>
        <strain evidence="3">cv. Jemalong A17</strain>
    </source>
</reference>
<proteinExistence type="predicted"/>
<dbReference type="AlphaFoldDB" id="A0A072TJD1"/>